<dbReference type="InterPro" id="IPR011322">
    <property type="entry name" value="N-reg_PII-like_a/b"/>
</dbReference>
<dbReference type="InterPro" id="IPR015867">
    <property type="entry name" value="N-reg_PII/ATP_PRibTrfase_C"/>
</dbReference>
<comment type="similarity">
    <text evidence="1">Belongs to the CutA family.</text>
</comment>
<evidence type="ECO:0000313" key="2">
    <source>
        <dbReference type="EMBL" id="MBD3326782.1"/>
    </source>
</evidence>
<dbReference type="GO" id="GO:0010038">
    <property type="term" value="P:response to metal ion"/>
    <property type="evidence" value="ECO:0007669"/>
    <property type="project" value="InterPro"/>
</dbReference>
<dbReference type="SUPFAM" id="SSF54913">
    <property type="entry name" value="GlnB-like"/>
    <property type="match status" value="1"/>
</dbReference>
<protein>
    <submittedName>
        <fullName evidence="2">Divalent cation tolerance protein CutA</fullName>
    </submittedName>
</protein>
<organism evidence="2 3">
    <name type="scientific">candidate division KSB3 bacterium</name>
    <dbReference type="NCBI Taxonomy" id="2044937"/>
    <lineage>
        <taxon>Bacteria</taxon>
        <taxon>candidate division KSB3</taxon>
    </lineage>
</organism>
<reference evidence="2" key="1">
    <citation type="submission" date="2019-11" db="EMBL/GenBank/DDBJ databases">
        <title>Microbial mats filling the niche in hypersaline microbial mats.</title>
        <authorList>
            <person name="Wong H.L."/>
            <person name="Macleod F.I."/>
            <person name="White R.A. III"/>
            <person name="Burns B.P."/>
        </authorList>
    </citation>
    <scope>NUCLEOTIDE SEQUENCE</scope>
    <source>
        <strain evidence="2">Rbin_158</strain>
    </source>
</reference>
<gene>
    <name evidence="2" type="ORF">GF339_19515</name>
</gene>
<accession>A0A9D5JZR0</accession>
<dbReference type="AlphaFoldDB" id="A0A9D5JZR0"/>
<proteinExistence type="inferred from homology"/>
<dbReference type="PANTHER" id="PTHR23419">
    <property type="entry name" value="DIVALENT CATION TOLERANCE CUTA-RELATED"/>
    <property type="match status" value="1"/>
</dbReference>
<dbReference type="Pfam" id="PF03091">
    <property type="entry name" value="CutA1"/>
    <property type="match status" value="1"/>
</dbReference>
<sequence>MTEYILVCITAGSPQEAEALAKAVVERNLAACGNVIPDVRSVFWWKDAIETDQEALLLLKSRAAIFPELCRVVKSLHSYDVPEIIALPILTGSDEYLAWIDAETQQE</sequence>
<evidence type="ECO:0000256" key="1">
    <source>
        <dbReference type="ARBA" id="ARBA00010169"/>
    </source>
</evidence>
<comment type="caution">
    <text evidence="2">The sequence shown here is derived from an EMBL/GenBank/DDBJ whole genome shotgun (WGS) entry which is preliminary data.</text>
</comment>
<dbReference type="PANTHER" id="PTHR23419:SF8">
    <property type="entry name" value="FI09726P"/>
    <property type="match status" value="1"/>
</dbReference>
<dbReference type="EMBL" id="WJJP01000635">
    <property type="protein sequence ID" value="MBD3326782.1"/>
    <property type="molecule type" value="Genomic_DNA"/>
</dbReference>
<dbReference type="Gene3D" id="3.30.70.120">
    <property type="match status" value="1"/>
</dbReference>
<dbReference type="InterPro" id="IPR004323">
    <property type="entry name" value="Ion_tolerance_CutA"/>
</dbReference>
<dbReference type="Proteomes" id="UP000649604">
    <property type="component" value="Unassembled WGS sequence"/>
</dbReference>
<dbReference type="GO" id="GO:0005507">
    <property type="term" value="F:copper ion binding"/>
    <property type="evidence" value="ECO:0007669"/>
    <property type="project" value="TreeGrafter"/>
</dbReference>
<evidence type="ECO:0000313" key="3">
    <source>
        <dbReference type="Proteomes" id="UP000649604"/>
    </source>
</evidence>
<name>A0A9D5JZR0_9BACT</name>